<dbReference type="InterPro" id="IPR050490">
    <property type="entry name" value="Bact_solute-bd_prot1"/>
</dbReference>
<dbReference type="GeneID" id="86823307"/>
<comment type="similarity">
    <text evidence="1">Belongs to the bacterial solute-binding protein 1 family.</text>
</comment>
<dbReference type="Proteomes" id="UP000003100">
    <property type="component" value="Unassembled WGS sequence"/>
</dbReference>
<feature type="chain" id="PRO_5038520343" description="Maltose-binding periplasmic proteins/domains" evidence="3">
    <location>
        <begin position="20"/>
        <end position="431"/>
    </location>
</feature>
<dbReference type="Pfam" id="PF01547">
    <property type="entry name" value="SBP_bac_1"/>
    <property type="match status" value="1"/>
</dbReference>
<proteinExistence type="inferred from homology"/>
<dbReference type="PANTHER" id="PTHR43649:SF29">
    <property type="entry name" value="OSMOPROTECTIVE COMPOUNDS-BINDING PROTEIN GGTB"/>
    <property type="match status" value="1"/>
</dbReference>
<dbReference type="PATRIC" id="fig|476272.21.peg.169"/>
<comment type="caution">
    <text evidence="4">The sequence shown here is derived from an EMBL/GenBank/DDBJ whole genome shotgun (WGS) entry which is preliminary data.</text>
</comment>
<keyword evidence="3" id="KW-0732">Signal</keyword>
<evidence type="ECO:0000313" key="4">
    <source>
        <dbReference type="EMBL" id="EEG47593.1"/>
    </source>
</evidence>
<feature type="signal peptide" evidence="3">
    <location>
        <begin position="1"/>
        <end position="19"/>
    </location>
</feature>
<organism evidence="4 5">
    <name type="scientific">Blautia hydrogenotrophica (strain DSM 10507 / JCM 14656 / S5a33)</name>
    <name type="common">Ruminococcus hydrogenotrophicus</name>
    <dbReference type="NCBI Taxonomy" id="476272"/>
    <lineage>
        <taxon>Bacteria</taxon>
        <taxon>Bacillati</taxon>
        <taxon>Bacillota</taxon>
        <taxon>Clostridia</taxon>
        <taxon>Lachnospirales</taxon>
        <taxon>Lachnospiraceae</taxon>
        <taxon>Blautia</taxon>
    </lineage>
</organism>
<dbReference type="AlphaFoldDB" id="C0CRH8"/>
<accession>C0CRH8</accession>
<name>C0CRH8_BLAHS</name>
<keyword evidence="2" id="KW-0813">Transport</keyword>
<dbReference type="InterPro" id="IPR006059">
    <property type="entry name" value="SBP"/>
</dbReference>
<evidence type="ECO:0000256" key="3">
    <source>
        <dbReference type="SAM" id="SignalP"/>
    </source>
</evidence>
<dbReference type="HOGENOM" id="CLU_031285_12_0_9"/>
<protein>
    <recommendedName>
        <fullName evidence="6">Maltose-binding periplasmic proteins/domains</fullName>
    </recommendedName>
</protein>
<dbReference type="RefSeq" id="WP_005951897.1">
    <property type="nucleotide sequence ID" value="NZ_CP136423.1"/>
</dbReference>
<keyword evidence="5" id="KW-1185">Reference proteome</keyword>
<dbReference type="SUPFAM" id="SSF53850">
    <property type="entry name" value="Periplasmic binding protein-like II"/>
    <property type="match status" value="1"/>
</dbReference>
<dbReference type="EMBL" id="ACBZ01000187">
    <property type="protein sequence ID" value="EEG47593.1"/>
    <property type="molecule type" value="Genomic_DNA"/>
</dbReference>
<dbReference type="Gene3D" id="3.40.190.10">
    <property type="entry name" value="Periplasmic binding protein-like II"/>
    <property type="match status" value="2"/>
</dbReference>
<dbReference type="PROSITE" id="PS51257">
    <property type="entry name" value="PROKAR_LIPOPROTEIN"/>
    <property type="match status" value="1"/>
</dbReference>
<reference evidence="4 5" key="1">
    <citation type="submission" date="2009-01" db="EMBL/GenBank/DDBJ databases">
        <authorList>
            <person name="Fulton L."/>
            <person name="Clifton S."/>
            <person name="Fulton B."/>
            <person name="Xu J."/>
            <person name="Minx P."/>
            <person name="Pepin K.H."/>
            <person name="Johnson M."/>
            <person name="Bhonagiri V."/>
            <person name="Nash W.E."/>
            <person name="Mardis E.R."/>
            <person name="Wilson R.K."/>
        </authorList>
    </citation>
    <scope>NUCLEOTIDE SEQUENCE [LARGE SCALE GENOMIC DNA]</scope>
    <source>
        <strain evidence="5">DSM 10507 / JCM 14656 / S5a33</strain>
    </source>
</reference>
<evidence type="ECO:0008006" key="6">
    <source>
        <dbReference type="Google" id="ProtNLM"/>
    </source>
</evidence>
<reference evidence="4 5" key="2">
    <citation type="submission" date="2009-02" db="EMBL/GenBank/DDBJ databases">
        <title>Draft genome sequence of Blautia hydrogenotrophica DSM 10507 (Ruminococcus hydrogenotrophicus DSM 10507).</title>
        <authorList>
            <person name="Sudarsanam P."/>
            <person name="Ley R."/>
            <person name="Guruge J."/>
            <person name="Turnbaugh P.J."/>
            <person name="Mahowald M."/>
            <person name="Liep D."/>
            <person name="Gordon J."/>
        </authorList>
    </citation>
    <scope>NUCLEOTIDE SEQUENCE [LARGE SCALE GENOMIC DNA]</scope>
    <source>
        <strain evidence="5">DSM 10507 / JCM 14656 / S5a33</strain>
    </source>
</reference>
<dbReference type="eggNOG" id="COG1653">
    <property type="taxonomic scope" value="Bacteria"/>
</dbReference>
<evidence type="ECO:0000313" key="5">
    <source>
        <dbReference type="Proteomes" id="UP000003100"/>
    </source>
</evidence>
<evidence type="ECO:0000256" key="1">
    <source>
        <dbReference type="ARBA" id="ARBA00008520"/>
    </source>
</evidence>
<sequence>MKKRLLSVALAVSMTAAMLTGCGSGSSDEANSSAQEGGEGKPTISVFTDYVESNSESVAVNFNKALEQTKEHFADKYNIESEAVAIESYKEKIKAMVAADETPDIFMTWGAGFMESFVDAGKVAAIDDYISEESKESLKTGALDMFEFDGKAYGLTANKWVGALYCNKTLFEENNLEIPTTFDELIEVCKTFREKGIQPIALGAKDQWPCQQYINEFVIQLAGTDEANKMAFKETSLDNEYVAQACDYVIEMIDAGAFNDGAMGLSNEEAYAAFTRGENPMMYTNSNYSAQAIAEDSAIKDSVTAVRFPLLDGADPNQYFGGAIDGLCMSSKCEYPEETYEVMEYLVRAWAEADGGLVTWEVSDEAKANVDFLNQEIIDYSADATGYSLAWDTLFDSNDAQTWLDLVSEVYAGNITSGEEFAKQLQAGIGE</sequence>
<dbReference type="PANTHER" id="PTHR43649">
    <property type="entry name" value="ARABINOSE-BINDING PROTEIN-RELATED"/>
    <property type="match status" value="1"/>
</dbReference>
<evidence type="ECO:0000256" key="2">
    <source>
        <dbReference type="ARBA" id="ARBA00022448"/>
    </source>
</evidence>
<gene>
    <name evidence="4" type="ORF">RUMHYD_03492</name>
</gene>